<keyword evidence="14" id="KW-1185">Reference proteome</keyword>
<dbReference type="SUPFAM" id="SSF48029">
    <property type="entry name" value="FliG"/>
    <property type="match status" value="2"/>
</dbReference>
<evidence type="ECO:0000256" key="8">
    <source>
        <dbReference type="ARBA" id="ARBA00023136"/>
    </source>
</evidence>
<dbReference type="InterPro" id="IPR032779">
    <property type="entry name" value="FliG_M"/>
</dbReference>
<name>A0A4V2SX12_9FIRM</name>
<dbReference type="OrthoDB" id="9780302at2"/>
<evidence type="ECO:0000259" key="12">
    <source>
        <dbReference type="Pfam" id="PF14842"/>
    </source>
</evidence>
<keyword evidence="13" id="KW-0282">Flagellum</keyword>
<protein>
    <recommendedName>
        <fullName evidence="4">Flagellar motor switch protein FliG</fullName>
    </recommendedName>
</protein>
<dbReference type="RefSeq" id="WP_131918958.1">
    <property type="nucleotide sequence ID" value="NZ_JAOQNU010000009.1"/>
</dbReference>
<evidence type="ECO:0000256" key="2">
    <source>
        <dbReference type="ARBA" id="ARBA00004413"/>
    </source>
</evidence>
<dbReference type="PIRSF" id="PIRSF003161">
    <property type="entry name" value="FliG"/>
    <property type="match status" value="1"/>
</dbReference>
<dbReference type="AlphaFoldDB" id="A0A4V2SX12"/>
<dbReference type="GO" id="GO:0071973">
    <property type="term" value="P:bacterial-type flagellum-dependent cell motility"/>
    <property type="evidence" value="ECO:0007669"/>
    <property type="project" value="InterPro"/>
</dbReference>
<feature type="domain" description="Flagellar motor switch protein FliG middle" evidence="11">
    <location>
        <begin position="118"/>
        <end position="192"/>
    </location>
</feature>
<dbReference type="PRINTS" id="PR00954">
    <property type="entry name" value="FLGMOTORFLIG"/>
</dbReference>
<keyword evidence="13" id="KW-0969">Cilium</keyword>
<dbReference type="EMBL" id="SLXT01000009">
    <property type="protein sequence ID" value="TCP64486.1"/>
    <property type="molecule type" value="Genomic_DNA"/>
</dbReference>
<dbReference type="InterPro" id="IPR023087">
    <property type="entry name" value="Flg_Motor_Flig_C"/>
</dbReference>
<dbReference type="InterPro" id="IPR000090">
    <property type="entry name" value="Flg_Motor_Flig"/>
</dbReference>
<organism evidence="13 14">
    <name type="scientific">Heliophilum fasciatum</name>
    <dbReference type="NCBI Taxonomy" id="35700"/>
    <lineage>
        <taxon>Bacteria</taxon>
        <taxon>Bacillati</taxon>
        <taxon>Bacillota</taxon>
        <taxon>Clostridia</taxon>
        <taxon>Eubacteriales</taxon>
        <taxon>Heliobacteriaceae</taxon>
        <taxon>Heliophilum</taxon>
    </lineage>
</organism>
<comment type="subcellular location">
    <subcellularLocation>
        <location evidence="1">Bacterial flagellum basal body</location>
    </subcellularLocation>
    <subcellularLocation>
        <location evidence="2">Cell membrane</location>
        <topology evidence="2">Peripheral membrane protein</topology>
        <orientation evidence="2">Cytoplasmic side</orientation>
    </subcellularLocation>
</comment>
<feature type="domain" description="Flagellar motor switch protein FliG N-terminal" evidence="12">
    <location>
        <begin position="7"/>
        <end position="110"/>
    </location>
</feature>
<dbReference type="InterPro" id="IPR028263">
    <property type="entry name" value="FliG_N"/>
</dbReference>
<keyword evidence="8" id="KW-0472">Membrane</keyword>
<sequence>MATAKPNLTGKQKAAILLISLGPEKSANVFKHLKDEEIEQMTLEIATIRKVPPENRDAVLEEFNQLYMATEYINNGGIDYAKEILEKAVGSQKAIEIINRLTASLQVRPFEFVRRTDPAQLLNFIQSEHPQTIALILAYLSPDQASVILSALPPERQCDVARRIALMDRTSPEVIREVEMVLERKLSSLVTQEQTVAGGIDAVVEMLNRVDRSTEKAIIESLEVQDPELAEEVKKRMFVFEDIVLLDDRGIQQVLREVDTKDLALALKGSSDDVAQKIFKNVSKRAADMLREDMEFMGPVRLRDVEDAQQRIVNVIRRLEDSGEIIIARGGGDELIV</sequence>
<dbReference type="Pfam" id="PF14841">
    <property type="entry name" value="FliG_M"/>
    <property type="match status" value="1"/>
</dbReference>
<proteinExistence type="inferred from homology"/>
<keyword evidence="6" id="KW-0145">Chemotaxis</keyword>
<evidence type="ECO:0000256" key="9">
    <source>
        <dbReference type="ARBA" id="ARBA00023143"/>
    </source>
</evidence>
<dbReference type="GO" id="GO:0003774">
    <property type="term" value="F:cytoskeletal motor activity"/>
    <property type="evidence" value="ECO:0007669"/>
    <property type="project" value="InterPro"/>
</dbReference>
<dbReference type="InterPro" id="IPR011002">
    <property type="entry name" value="FliG_a-hlx"/>
</dbReference>
<keyword evidence="9" id="KW-0975">Bacterial flagellum</keyword>
<evidence type="ECO:0000313" key="14">
    <source>
        <dbReference type="Proteomes" id="UP000294813"/>
    </source>
</evidence>
<dbReference type="Pfam" id="PF01706">
    <property type="entry name" value="FliG_C"/>
    <property type="match status" value="1"/>
</dbReference>
<evidence type="ECO:0000256" key="1">
    <source>
        <dbReference type="ARBA" id="ARBA00004117"/>
    </source>
</evidence>
<evidence type="ECO:0000313" key="13">
    <source>
        <dbReference type="EMBL" id="TCP64486.1"/>
    </source>
</evidence>
<reference evidence="13 14" key="1">
    <citation type="submission" date="2019-03" db="EMBL/GenBank/DDBJ databases">
        <title>Genomic Encyclopedia of Type Strains, Phase IV (KMG-IV): sequencing the most valuable type-strain genomes for metagenomic binning, comparative biology and taxonomic classification.</title>
        <authorList>
            <person name="Goeker M."/>
        </authorList>
    </citation>
    <scope>NUCLEOTIDE SEQUENCE [LARGE SCALE GENOMIC DNA]</scope>
    <source>
        <strain evidence="13 14">DSM 11170</strain>
    </source>
</reference>
<evidence type="ECO:0000256" key="4">
    <source>
        <dbReference type="ARBA" id="ARBA00021870"/>
    </source>
</evidence>
<dbReference type="GO" id="GO:0006935">
    <property type="term" value="P:chemotaxis"/>
    <property type="evidence" value="ECO:0007669"/>
    <property type="project" value="UniProtKB-KW"/>
</dbReference>
<dbReference type="Proteomes" id="UP000294813">
    <property type="component" value="Unassembled WGS sequence"/>
</dbReference>
<dbReference type="GO" id="GO:0005886">
    <property type="term" value="C:plasma membrane"/>
    <property type="evidence" value="ECO:0007669"/>
    <property type="project" value="UniProtKB-SubCell"/>
</dbReference>
<dbReference type="PANTHER" id="PTHR30534">
    <property type="entry name" value="FLAGELLAR MOTOR SWITCH PROTEIN FLIG"/>
    <property type="match status" value="1"/>
</dbReference>
<evidence type="ECO:0000256" key="3">
    <source>
        <dbReference type="ARBA" id="ARBA00010299"/>
    </source>
</evidence>
<keyword evidence="13" id="KW-0966">Cell projection</keyword>
<dbReference type="GO" id="GO:0009425">
    <property type="term" value="C:bacterial-type flagellum basal body"/>
    <property type="evidence" value="ECO:0007669"/>
    <property type="project" value="UniProtKB-SubCell"/>
</dbReference>
<evidence type="ECO:0000256" key="6">
    <source>
        <dbReference type="ARBA" id="ARBA00022500"/>
    </source>
</evidence>
<dbReference type="Gene3D" id="1.10.220.30">
    <property type="match status" value="3"/>
</dbReference>
<accession>A0A4V2SX12</accession>
<keyword evidence="5" id="KW-1003">Cell membrane</keyword>
<evidence type="ECO:0000256" key="5">
    <source>
        <dbReference type="ARBA" id="ARBA00022475"/>
    </source>
</evidence>
<dbReference type="PANTHER" id="PTHR30534:SF0">
    <property type="entry name" value="FLAGELLAR MOTOR SWITCH PROTEIN FLIG"/>
    <property type="match status" value="1"/>
</dbReference>
<evidence type="ECO:0000256" key="7">
    <source>
        <dbReference type="ARBA" id="ARBA00022779"/>
    </source>
</evidence>
<dbReference type="Pfam" id="PF14842">
    <property type="entry name" value="FliG_N"/>
    <property type="match status" value="1"/>
</dbReference>
<comment type="similarity">
    <text evidence="3">Belongs to the FliG family.</text>
</comment>
<gene>
    <name evidence="13" type="ORF">EDD73_10927</name>
</gene>
<feature type="domain" description="Flagellar motor switch protein FliG C-terminal" evidence="10">
    <location>
        <begin position="220"/>
        <end position="327"/>
    </location>
</feature>
<evidence type="ECO:0000259" key="11">
    <source>
        <dbReference type="Pfam" id="PF14841"/>
    </source>
</evidence>
<evidence type="ECO:0000259" key="10">
    <source>
        <dbReference type="Pfam" id="PF01706"/>
    </source>
</evidence>
<dbReference type="FunFam" id="1.10.220.30:FF:000001">
    <property type="entry name" value="Flagellar motor switch protein FliG"/>
    <property type="match status" value="1"/>
</dbReference>
<comment type="caution">
    <text evidence="13">The sequence shown here is derived from an EMBL/GenBank/DDBJ whole genome shotgun (WGS) entry which is preliminary data.</text>
</comment>
<keyword evidence="7" id="KW-0283">Flagellar rotation</keyword>
<dbReference type="NCBIfam" id="TIGR00207">
    <property type="entry name" value="fliG"/>
    <property type="match status" value="1"/>
</dbReference>